<keyword evidence="2" id="KW-1185">Reference proteome</keyword>
<dbReference type="Proteomes" id="UP001634394">
    <property type="component" value="Unassembled WGS sequence"/>
</dbReference>
<accession>A0ABD3X8G2</accession>
<gene>
    <name evidence="1" type="ORF">ACJMK2_028157</name>
</gene>
<evidence type="ECO:0000313" key="1">
    <source>
        <dbReference type="EMBL" id="KAL3881763.1"/>
    </source>
</evidence>
<comment type="caution">
    <text evidence="1">The sequence shown here is derived from an EMBL/GenBank/DDBJ whole genome shotgun (WGS) entry which is preliminary data.</text>
</comment>
<dbReference type="EMBL" id="JBJQND010000003">
    <property type="protein sequence ID" value="KAL3881763.1"/>
    <property type="molecule type" value="Genomic_DNA"/>
</dbReference>
<feature type="non-terminal residue" evidence="1">
    <location>
        <position position="54"/>
    </location>
</feature>
<evidence type="ECO:0000313" key="2">
    <source>
        <dbReference type="Proteomes" id="UP001634394"/>
    </source>
</evidence>
<proteinExistence type="predicted"/>
<reference evidence="1 2" key="1">
    <citation type="submission" date="2024-11" db="EMBL/GenBank/DDBJ databases">
        <title>Chromosome-level genome assembly of the freshwater bivalve Anodonta woodiana.</title>
        <authorList>
            <person name="Chen X."/>
        </authorList>
    </citation>
    <scope>NUCLEOTIDE SEQUENCE [LARGE SCALE GENOMIC DNA]</scope>
    <source>
        <strain evidence="1">MN2024</strain>
        <tissue evidence="1">Gills</tissue>
    </source>
</reference>
<dbReference type="AlphaFoldDB" id="A0ABD3X8G2"/>
<sequence length="54" mass="5713">MYLSVIYLPYIVDTLGDPCPNCSGTNEICTNGICVCDEGFYDNNGTSPGGTCDP</sequence>
<name>A0ABD3X8G2_SINWO</name>
<protein>
    <submittedName>
        <fullName evidence="1">Uncharacterized protein</fullName>
    </submittedName>
</protein>
<organism evidence="1 2">
    <name type="scientific">Sinanodonta woodiana</name>
    <name type="common">Chinese pond mussel</name>
    <name type="synonym">Anodonta woodiana</name>
    <dbReference type="NCBI Taxonomy" id="1069815"/>
    <lineage>
        <taxon>Eukaryota</taxon>
        <taxon>Metazoa</taxon>
        <taxon>Spiralia</taxon>
        <taxon>Lophotrochozoa</taxon>
        <taxon>Mollusca</taxon>
        <taxon>Bivalvia</taxon>
        <taxon>Autobranchia</taxon>
        <taxon>Heteroconchia</taxon>
        <taxon>Palaeoheterodonta</taxon>
        <taxon>Unionida</taxon>
        <taxon>Unionoidea</taxon>
        <taxon>Unionidae</taxon>
        <taxon>Unioninae</taxon>
        <taxon>Sinanodonta</taxon>
    </lineage>
</organism>